<feature type="domain" description="Calcineurin-like phosphoesterase" evidence="3">
    <location>
        <begin position="499"/>
        <end position="747"/>
    </location>
</feature>
<dbReference type="SUPFAM" id="SSF56300">
    <property type="entry name" value="Metallo-dependent phosphatases"/>
    <property type="match status" value="1"/>
</dbReference>
<dbReference type="OrthoDB" id="1016457at2"/>
<feature type="compositionally biased region" description="Low complexity" evidence="2">
    <location>
        <begin position="161"/>
        <end position="173"/>
    </location>
</feature>
<name>A0A5J6V2P0_9MICO</name>
<dbReference type="GO" id="GO:0030288">
    <property type="term" value="C:outer membrane-bounded periplasmic space"/>
    <property type="evidence" value="ECO:0007669"/>
    <property type="project" value="TreeGrafter"/>
</dbReference>
<evidence type="ECO:0008006" key="7">
    <source>
        <dbReference type="Google" id="ProtNLM"/>
    </source>
</evidence>
<protein>
    <recommendedName>
        <fullName evidence="7">Bifunctional metallophosphatase/5'-nucleotidase</fullName>
    </recommendedName>
</protein>
<dbReference type="InterPro" id="IPR008334">
    <property type="entry name" value="5'-Nucleotdase_C"/>
</dbReference>
<dbReference type="Gene3D" id="3.90.780.10">
    <property type="entry name" value="5'-Nucleotidase, C-terminal domain"/>
    <property type="match status" value="1"/>
</dbReference>
<evidence type="ECO:0000256" key="2">
    <source>
        <dbReference type="SAM" id="MobiDB-lite"/>
    </source>
</evidence>
<keyword evidence="6" id="KW-1185">Reference proteome</keyword>
<dbReference type="InterPro" id="IPR006179">
    <property type="entry name" value="5_nucleotidase/apyrase"/>
</dbReference>
<sequence>MQMPLRAPRPWRRTPPDPRMRTTPGSSSWRSRAGPSSLRCPATSATHVGDRALRPYVPAAVDARGVAAFSPTLGEQRTGWRLICPTSHFCHSGPVGPHNWSVTFSPAHIDADGCRDPQRKENPMSQRRFAPPRAALAATAALALVASGAAMASSTSPLPPAGASVPAAPVSPAEEVTTDRISGADRYHTAAEISRAFPAGTDTVIVTTGQNFPDALSAAIPMPVAEAIAMGTAGATEVMAQSQIPVLLTRPGSLPSATASALRDLAPSSIIVVGGAQAVSDEVLEELRVYTDDVVRIAGDDRYATSASIVDAHPTGVPVLFVATGDDFPDALAGGAVAGRDGMPLLLTAPDRLRGVTAAAITRLAPQSIVVLGGPGALSDERLAEIAELVPDTTRVHGSNRYATAAALSQTYEFDTEAHLASGADFPDALTGGALAAHLGEPLLLTRPDGAPNSTMAALDRISPQAITIFGGPIAVQGAVLDVLDVVLPAWADELVVQLLAFNDFHGHLSVDPGARLTPTQDPEQHAVGGAVNLATTLDMLRVRSFPEQSLTVSPGDIIGGSTFVSGLFQDEPAVEAMHVAGLDVASVGNHEFDEGVEELLRMQDGDCHPELGCFIEDEPYQGADFPWLAANVVYRDTGEPILPATEVRTVDGVDVGFIGLTLEGTPSLVSPGGVASIEFLEEVETANAYAAHLQEQGVETIVVLLHEGGAVTGAYDACDDLTGPVVRIAEELDPAIDAVISGHTHQAYICSVPDPAGNPRLVTSANQYGRVVSDLTLSVSRTTGDVVRERSSANNHLVLQSVPDHPEMAEVVAKWEALADVVAGTVVGTITEDITGDAGGDRGIETPMANLVADSILWGTSAPEDGGAQVSFMNVGGVRASLLYDQISNEEEPGEVTYQEAYNVMPFGNILVSIDLTGADIKAVLEQQYVSGRGRQYLALGVSEGFTYTWDDSQPEGSKVGNMELDGEPIDPEATYRVSTLNFLAEGGDDFAAFTNGTDLLGGPEDLANLVGYLGANPGLTAPDTRRQEITPEP</sequence>
<dbReference type="Gene3D" id="3.40.50.12090">
    <property type="match status" value="1"/>
</dbReference>
<dbReference type="Proteomes" id="UP000326546">
    <property type="component" value="Chromosome"/>
</dbReference>
<dbReference type="PRINTS" id="PR01607">
    <property type="entry name" value="APYRASEFAMLY"/>
</dbReference>
<dbReference type="PANTHER" id="PTHR11575:SF24">
    <property type="entry name" value="5'-NUCLEOTIDASE"/>
    <property type="match status" value="1"/>
</dbReference>
<dbReference type="KEGG" id="serw:FY030_00560"/>
<organism evidence="5 6">
    <name type="scientific">Ornithinimicrobium pratense</name>
    <dbReference type="NCBI Taxonomy" id="2593973"/>
    <lineage>
        <taxon>Bacteria</taxon>
        <taxon>Bacillati</taxon>
        <taxon>Actinomycetota</taxon>
        <taxon>Actinomycetes</taxon>
        <taxon>Micrococcales</taxon>
        <taxon>Ornithinimicrobiaceae</taxon>
        <taxon>Ornithinimicrobium</taxon>
    </lineage>
</organism>
<feature type="region of interest" description="Disordered" evidence="2">
    <location>
        <begin position="1"/>
        <end position="45"/>
    </location>
</feature>
<gene>
    <name evidence="5" type="ORF">FY030_00560</name>
</gene>
<dbReference type="Pfam" id="PF04122">
    <property type="entry name" value="CW_binding_2"/>
    <property type="match status" value="3"/>
</dbReference>
<dbReference type="GO" id="GO:0009166">
    <property type="term" value="P:nucleotide catabolic process"/>
    <property type="evidence" value="ECO:0007669"/>
    <property type="project" value="InterPro"/>
</dbReference>
<evidence type="ECO:0000259" key="4">
    <source>
        <dbReference type="Pfam" id="PF02872"/>
    </source>
</evidence>
<proteinExistence type="predicted"/>
<dbReference type="InterPro" id="IPR036907">
    <property type="entry name" value="5'-Nucleotdase_C_sf"/>
</dbReference>
<evidence type="ECO:0000256" key="1">
    <source>
        <dbReference type="ARBA" id="ARBA00022729"/>
    </source>
</evidence>
<evidence type="ECO:0000313" key="6">
    <source>
        <dbReference type="Proteomes" id="UP000326546"/>
    </source>
</evidence>
<dbReference type="InterPro" id="IPR007253">
    <property type="entry name" value="Cell_wall-bd_2"/>
</dbReference>
<feature type="region of interest" description="Disordered" evidence="2">
    <location>
        <begin position="155"/>
        <end position="183"/>
    </location>
</feature>
<dbReference type="InterPro" id="IPR029052">
    <property type="entry name" value="Metallo-depent_PP-like"/>
</dbReference>
<dbReference type="SUPFAM" id="SSF55816">
    <property type="entry name" value="5'-nucleotidase (syn. UDP-sugar hydrolase), C-terminal domain"/>
    <property type="match status" value="1"/>
</dbReference>
<dbReference type="PANTHER" id="PTHR11575">
    <property type="entry name" value="5'-NUCLEOTIDASE-RELATED"/>
    <property type="match status" value="1"/>
</dbReference>
<feature type="compositionally biased region" description="Low complexity" evidence="2">
    <location>
        <begin position="21"/>
        <end position="37"/>
    </location>
</feature>
<feature type="domain" description="5'-Nucleotidase C-terminal" evidence="4">
    <location>
        <begin position="827"/>
        <end position="996"/>
    </location>
</feature>
<dbReference type="GO" id="GO:0008253">
    <property type="term" value="F:5'-nucleotidase activity"/>
    <property type="evidence" value="ECO:0007669"/>
    <property type="project" value="TreeGrafter"/>
</dbReference>
<dbReference type="GO" id="GO:0008768">
    <property type="term" value="F:UDP-sugar diphosphatase activity"/>
    <property type="evidence" value="ECO:0007669"/>
    <property type="project" value="TreeGrafter"/>
</dbReference>
<dbReference type="Pfam" id="PF00149">
    <property type="entry name" value="Metallophos"/>
    <property type="match status" value="1"/>
</dbReference>
<accession>A0A5J6V2P0</accession>
<reference evidence="5 6" key="1">
    <citation type="submission" date="2019-09" db="EMBL/GenBank/DDBJ databases">
        <title>Serinicoccus pratensis sp. nov., isolated from meadow soil.</title>
        <authorList>
            <person name="Zhang W."/>
        </authorList>
    </citation>
    <scope>NUCLEOTIDE SEQUENCE [LARGE SCALE GENOMIC DNA]</scope>
    <source>
        <strain evidence="5 6">W204</strain>
    </source>
</reference>
<evidence type="ECO:0000259" key="3">
    <source>
        <dbReference type="Pfam" id="PF00149"/>
    </source>
</evidence>
<dbReference type="AlphaFoldDB" id="A0A5J6V2P0"/>
<dbReference type="Pfam" id="PF02872">
    <property type="entry name" value="5_nucleotid_C"/>
    <property type="match status" value="1"/>
</dbReference>
<dbReference type="Gene3D" id="3.60.21.10">
    <property type="match status" value="1"/>
</dbReference>
<evidence type="ECO:0000313" key="5">
    <source>
        <dbReference type="EMBL" id="QFG67412.1"/>
    </source>
</evidence>
<keyword evidence="1" id="KW-0732">Signal</keyword>
<dbReference type="EMBL" id="CP044427">
    <property type="protein sequence ID" value="QFG67412.1"/>
    <property type="molecule type" value="Genomic_DNA"/>
</dbReference>
<dbReference type="InterPro" id="IPR004843">
    <property type="entry name" value="Calcineurin-like_PHP"/>
</dbReference>